<protein>
    <submittedName>
        <fullName evidence="2">Uncharacterized protein</fullName>
    </submittedName>
</protein>
<gene>
    <name evidence="2" type="ORF">NDU88_006258</name>
</gene>
<keyword evidence="3" id="KW-1185">Reference proteome</keyword>
<evidence type="ECO:0000313" key="2">
    <source>
        <dbReference type="EMBL" id="KAJ1218681.1"/>
    </source>
</evidence>
<dbReference type="Proteomes" id="UP001066276">
    <property type="component" value="Chromosome 1_1"/>
</dbReference>
<accession>A0AAV7X0N5</accession>
<proteinExistence type="predicted"/>
<dbReference type="AlphaFoldDB" id="A0AAV7X0N5"/>
<name>A0AAV7X0N5_PLEWA</name>
<feature type="compositionally biased region" description="Basic and acidic residues" evidence="1">
    <location>
        <begin position="18"/>
        <end position="31"/>
    </location>
</feature>
<dbReference type="EMBL" id="JANPWB010000001">
    <property type="protein sequence ID" value="KAJ1218681.1"/>
    <property type="molecule type" value="Genomic_DNA"/>
</dbReference>
<organism evidence="2 3">
    <name type="scientific">Pleurodeles waltl</name>
    <name type="common">Iberian ribbed newt</name>
    <dbReference type="NCBI Taxonomy" id="8319"/>
    <lineage>
        <taxon>Eukaryota</taxon>
        <taxon>Metazoa</taxon>
        <taxon>Chordata</taxon>
        <taxon>Craniata</taxon>
        <taxon>Vertebrata</taxon>
        <taxon>Euteleostomi</taxon>
        <taxon>Amphibia</taxon>
        <taxon>Batrachia</taxon>
        <taxon>Caudata</taxon>
        <taxon>Salamandroidea</taxon>
        <taxon>Salamandridae</taxon>
        <taxon>Pleurodelinae</taxon>
        <taxon>Pleurodeles</taxon>
    </lineage>
</organism>
<feature type="region of interest" description="Disordered" evidence="1">
    <location>
        <begin position="1"/>
        <end position="34"/>
    </location>
</feature>
<reference evidence="2" key="1">
    <citation type="journal article" date="2022" name="bioRxiv">
        <title>Sequencing and chromosome-scale assembly of the giantPleurodeles waltlgenome.</title>
        <authorList>
            <person name="Brown T."/>
            <person name="Elewa A."/>
            <person name="Iarovenko S."/>
            <person name="Subramanian E."/>
            <person name="Araus A.J."/>
            <person name="Petzold A."/>
            <person name="Susuki M."/>
            <person name="Suzuki K.-i.T."/>
            <person name="Hayashi T."/>
            <person name="Toyoda A."/>
            <person name="Oliveira C."/>
            <person name="Osipova E."/>
            <person name="Leigh N.D."/>
            <person name="Simon A."/>
            <person name="Yun M.H."/>
        </authorList>
    </citation>
    <scope>NUCLEOTIDE SEQUENCE</scope>
    <source>
        <strain evidence="2">20211129_DDA</strain>
        <tissue evidence="2">Liver</tissue>
    </source>
</reference>
<comment type="caution">
    <text evidence="2">The sequence shown here is derived from an EMBL/GenBank/DDBJ whole genome shotgun (WGS) entry which is preliminary data.</text>
</comment>
<evidence type="ECO:0000313" key="3">
    <source>
        <dbReference type="Proteomes" id="UP001066276"/>
    </source>
</evidence>
<evidence type="ECO:0000256" key="1">
    <source>
        <dbReference type="SAM" id="MobiDB-lite"/>
    </source>
</evidence>
<sequence length="125" mass="14224">MPGGRQRCEGRPNNPGETPEKGDREERRSEQTGHALGRAWPRLVKYDEVYVYVLRDSLASLNTWSESEDCEAEDNGISSSLDRADPEVYLKKRSADVRVRWRMEYAGFPNRAPLTSCSCSLAKEK</sequence>
<feature type="compositionally biased region" description="Basic and acidic residues" evidence="1">
    <location>
        <begin position="1"/>
        <end position="10"/>
    </location>
</feature>